<evidence type="ECO:0000313" key="2">
    <source>
        <dbReference type="EMBL" id="SDT48874.1"/>
    </source>
</evidence>
<dbReference type="AlphaFoldDB" id="A0A1H2ASH6"/>
<organism evidence="2 3">
    <name type="scientific">Pseudomonas prosekii</name>
    <dbReference type="NCBI Taxonomy" id="1148509"/>
    <lineage>
        <taxon>Bacteria</taxon>
        <taxon>Pseudomonadati</taxon>
        <taxon>Pseudomonadota</taxon>
        <taxon>Gammaproteobacteria</taxon>
        <taxon>Pseudomonadales</taxon>
        <taxon>Pseudomonadaceae</taxon>
        <taxon>Pseudomonas</taxon>
    </lineage>
</organism>
<dbReference type="SUPFAM" id="SSF54909">
    <property type="entry name" value="Dimeric alpha+beta barrel"/>
    <property type="match status" value="1"/>
</dbReference>
<dbReference type="InterPro" id="IPR011008">
    <property type="entry name" value="Dimeric_a/b-barrel"/>
</dbReference>
<dbReference type="InterPro" id="IPR007138">
    <property type="entry name" value="ABM_dom"/>
</dbReference>
<protein>
    <submittedName>
        <fullName evidence="2">Antibiotic biosynthesis monooxygenase</fullName>
    </submittedName>
</protein>
<keyword evidence="2" id="KW-0503">Monooxygenase</keyword>
<dbReference type="Pfam" id="PF03992">
    <property type="entry name" value="ABM"/>
    <property type="match status" value="1"/>
</dbReference>
<dbReference type="STRING" id="1148509.SAMN05216222_4657"/>
<accession>A0A1H2ASH6</accession>
<keyword evidence="2" id="KW-0560">Oxidoreductase</keyword>
<proteinExistence type="predicted"/>
<evidence type="ECO:0000259" key="1">
    <source>
        <dbReference type="Pfam" id="PF03992"/>
    </source>
</evidence>
<sequence length="131" mass="14966">MRTSVMQASVRHMSEKNRSFTQLIEFEIEPHQQPALVSALSAQTERLAQDFSGFLSASIQASDDGRRVLNYLQWQSREAGEAAFQRFESGEQDFWQLIRAHQAKTVTFGSFQVLHSLERSHDNALHCNLVL</sequence>
<dbReference type="Gene3D" id="3.30.70.100">
    <property type="match status" value="1"/>
</dbReference>
<reference evidence="2 3" key="1">
    <citation type="submission" date="2016-10" db="EMBL/GenBank/DDBJ databases">
        <authorList>
            <person name="de Groot N.N."/>
        </authorList>
    </citation>
    <scope>NUCLEOTIDE SEQUENCE [LARGE SCALE GENOMIC DNA]</scope>
    <source>
        <strain evidence="2 3">LMG 26867</strain>
    </source>
</reference>
<feature type="domain" description="ABM" evidence="1">
    <location>
        <begin position="20"/>
        <end position="85"/>
    </location>
</feature>
<dbReference type="GO" id="GO:0004497">
    <property type="term" value="F:monooxygenase activity"/>
    <property type="evidence" value="ECO:0007669"/>
    <property type="project" value="UniProtKB-KW"/>
</dbReference>
<dbReference type="Proteomes" id="UP000198481">
    <property type="component" value="Chromosome I"/>
</dbReference>
<name>A0A1H2ASH6_9PSED</name>
<dbReference type="EMBL" id="LT629762">
    <property type="protein sequence ID" value="SDT48874.1"/>
    <property type="molecule type" value="Genomic_DNA"/>
</dbReference>
<evidence type="ECO:0000313" key="3">
    <source>
        <dbReference type="Proteomes" id="UP000198481"/>
    </source>
</evidence>
<gene>
    <name evidence="2" type="ORF">SAMN05216222_4657</name>
</gene>